<dbReference type="EMBL" id="UHIC01000001">
    <property type="protein sequence ID" value="SUO93623.1"/>
    <property type="molecule type" value="Genomic_DNA"/>
</dbReference>
<feature type="domain" description="Alpha-D-phosphohexomutase alpha/beta/alpha" evidence="11">
    <location>
        <begin position="183"/>
        <end position="284"/>
    </location>
</feature>
<evidence type="ECO:0000256" key="6">
    <source>
        <dbReference type="ARBA" id="ARBA00022723"/>
    </source>
</evidence>
<dbReference type="GO" id="GO:0005975">
    <property type="term" value="P:carbohydrate metabolic process"/>
    <property type="evidence" value="ECO:0007669"/>
    <property type="project" value="InterPro"/>
</dbReference>
<dbReference type="InterPro" id="IPR016066">
    <property type="entry name" value="A-D-PHexomutase_CS"/>
</dbReference>
<dbReference type="Pfam" id="PF24947">
    <property type="entry name" value="PGM1_C_vert_fung"/>
    <property type="match status" value="1"/>
</dbReference>
<evidence type="ECO:0000313" key="13">
    <source>
        <dbReference type="EMBL" id="SUO93623.1"/>
    </source>
</evidence>
<dbReference type="EC" id="5.4.2.2" evidence="4"/>
<dbReference type="Pfam" id="PF02878">
    <property type="entry name" value="PGM_PMM_I"/>
    <property type="match status" value="1"/>
</dbReference>
<dbReference type="GO" id="GO:0000287">
    <property type="term" value="F:magnesium ion binding"/>
    <property type="evidence" value="ECO:0007669"/>
    <property type="project" value="InterPro"/>
</dbReference>
<name>A0A380MP04_9GAMM</name>
<dbReference type="InterPro" id="IPR045244">
    <property type="entry name" value="PGM"/>
</dbReference>
<dbReference type="InterPro" id="IPR005844">
    <property type="entry name" value="A-D-PHexomutase_a/b/a-I"/>
</dbReference>
<keyword evidence="14" id="KW-1185">Reference proteome</keyword>
<evidence type="ECO:0000256" key="8">
    <source>
        <dbReference type="ARBA" id="ARBA00023235"/>
    </source>
</evidence>
<dbReference type="PANTHER" id="PTHR22573:SF2">
    <property type="entry name" value="PHOSPHOGLUCOMUTASE"/>
    <property type="match status" value="1"/>
</dbReference>
<dbReference type="Pfam" id="PF02880">
    <property type="entry name" value="PGM_PMM_III"/>
    <property type="match status" value="1"/>
</dbReference>
<dbReference type="PANTHER" id="PTHR22573">
    <property type="entry name" value="PHOSPHOHEXOMUTASE FAMILY MEMBER"/>
    <property type="match status" value="1"/>
</dbReference>
<comment type="similarity">
    <text evidence="3 9">Belongs to the phosphohexose mutase family.</text>
</comment>
<keyword evidence="8 13" id="KW-0413">Isomerase</keyword>
<evidence type="ECO:0000256" key="4">
    <source>
        <dbReference type="ARBA" id="ARBA00012728"/>
    </source>
</evidence>
<keyword evidence="7 9" id="KW-0460">Magnesium</keyword>
<dbReference type="Proteomes" id="UP000254601">
    <property type="component" value="Unassembled WGS sequence"/>
</dbReference>
<dbReference type="RefSeq" id="WP_072577217.1">
    <property type="nucleotide sequence ID" value="NZ_LWHB01000145.1"/>
</dbReference>
<feature type="domain" description="Alpha-D-phosphohexomutase alpha/beta/alpha" evidence="12">
    <location>
        <begin position="296"/>
        <end position="404"/>
    </location>
</feature>
<evidence type="ECO:0000256" key="7">
    <source>
        <dbReference type="ARBA" id="ARBA00022842"/>
    </source>
</evidence>
<evidence type="ECO:0000259" key="12">
    <source>
        <dbReference type="Pfam" id="PF02880"/>
    </source>
</evidence>
<evidence type="ECO:0000259" key="10">
    <source>
        <dbReference type="Pfam" id="PF02878"/>
    </source>
</evidence>
<feature type="domain" description="Alpha-D-phosphohexomutase alpha/beta/alpha" evidence="10">
    <location>
        <begin position="14"/>
        <end position="151"/>
    </location>
</feature>
<keyword evidence="5" id="KW-0597">Phosphoprotein</keyword>
<dbReference type="PROSITE" id="PS00710">
    <property type="entry name" value="PGM_PMM"/>
    <property type="match status" value="1"/>
</dbReference>
<dbReference type="NCBIfam" id="NF005737">
    <property type="entry name" value="PRK07564.1-1"/>
    <property type="match status" value="1"/>
</dbReference>
<dbReference type="GO" id="GO:0004614">
    <property type="term" value="F:phosphoglucomutase activity"/>
    <property type="evidence" value="ECO:0007669"/>
    <property type="project" value="UniProtKB-EC"/>
</dbReference>
<dbReference type="SUPFAM" id="SSF55957">
    <property type="entry name" value="Phosphoglucomutase, C-terminal domain"/>
    <property type="match status" value="1"/>
</dbReference>
<sequence length="539" mass="59480">MDIKTVSFTAFIDQSPGTSGLRKSVKHFQQPHYTESFIQAIFSTLGAENKTIVLGGDGRFYNETAIQIVIKMAAAQGVKRLIIGENGLLSTPAASHIIRHYQADYGIILSASHNPGGENGDFGIKFNLNAGQPAPESATNAVFETSKQLKEYTIADITLPALNTIGQHTLGTMTLDIISSTEDYADLMEQLFDFDKIRQYLSANPIIFDAMHAATGPYAKEIFSHRLGLPEHYLINTTPLPDFGGGHPDPQPSHAQDLQAAMQKHPEAIMGAASDGDGDRNLIMGRKHFVNPCDSLAIIADRHTDIACLAELTGIGRTMPTSRAIDAVAQAKQLACYETPTGWKFFANLLDANKIQLCGEESFGTGGNHIREKDGIWTILCWLSLLAQNQQTLDTLLTNHWNTYGRHHFNRFDYTELDKNQAQEMINAFEQNMRKHIGSEMSGLTVTHAAQFNYTDPTNNEISPNQGLQIQFGQRARIICRLSGTDTRGATLRLYCEYWQQPGERTPALVGTTTTLATLAQNIMDMQRHIGRSQPNNIA</sequence>
<dbReference type="Gene3D" id="3.40.120.10">
    <property type="entry name" value="Alpha-D-Glucose-1,6-Bisphosphate, subunit A, domain 3"/>
    <property type="match status" value="3"/>
</dbReference>
<gene>
    <name evidence="13" type="primary">pgm</name>
    <name evidence="13" type="ORF">NCTC13337_00324</name>
</gene>
<dbReference type="GO" id="GO:0005829">
    <property type="term" value="C:cytosol"/>
    <property type="evidence" value="ECO:0007669"/>
    <property type="project" value="TreeGrafter"/>
</dbReference>
<dbReference type="InterPro" id="IPR036900">
    <property type="entry name" value="A-D-PHexomutase_C_sf"/>
</dbReference>
<dbReference type="Pfam" id="PF02879">
    <property type="entry name" value="PGM_PMM_II"/>
    <property type="match status" value="1"/>
</dbReference>
<dbReference type="Gene3D" id="3.30.310.50">
    <property type="entry name" value="Alpha-D-phosphohexomutase, C-terminal domain"/>
    <property type="match status" value="1"/>
</dbReference>
<reference evidence="13 14" key="1">
    <citation type="submission" date="2018-06" db="EMBL/GenBank/DDBJ databases">
        <authorList>
            <consortium name="Pathogen Informatics"/>
            <person name="Doyle S."/>
        </authorList>
    </citation>
    <scope>NUCLEOTIDE SEQUENCE [LARGE SCALE GENOMIC DNA]</scope>
    <source>
        <strain evidence="13 14">NCTC13337</strain>
    </source>
</reference>
<dbReference type="FunFam" id="3.40.120.10:FF:000004">
    <property type="entry name" value="Phosphoglucomutase 5"/>
    <property type="match status" value="1"/>
</dbReference>
<evidence type="ECO:0000256" key="5">
    <source>
        <dbReference type="ARBA" id="ARBA00022553"/>
    </source>
</evidence>
<dbReference type="PRINTS" id="PR00509">
    <property type="entry name" value="PGMPMM"/>
</dbReference>
<evidence type="ECO:0000256" key="3">
    <source>
        <dbReference type="ARBA" id="ARBA00010231"/>
    </source>
</evidence>
<evidence type="ECO:0000313" key="14">
    <source>
        <dbReference type="Proteomes" id="UP000254601"/>
    </source>
</evidence>
<dbReference type="InterPro" id="IPR005841">
    <property type="entry name" value="Alpha-D-phosphohexomutase_SF"/>
</dbReference>
<evidence type="ECO:0000256" key="1">
    <source>
        <dbReference type="ARBA" id="ARBA00000443"/>
    </source>
</evidence>
<evidence type="ECO:0000259" key="11">
    <source>
        <dbReference type="Pfam" id="PF02879"/>
    </source>
</evidence>
<dbReference type="AlphaFoldDB" id="A0A380MP04"/>
<keyword evidence="6 9" id="KW-0479">Metal-binding</keyword>
<evidence type="ECO:0000256" key="2">
    <source>
        <dbReference type="ARBA" id="ARBA00001946"/>
    </source>
</evidence>
<dbReference type="InterPro" id="IPR005845">
    <property type="entry name" value="A-D-PHexomutase_a/b/a-II"/>
</dbReference>
<proteinExistence type="inferred from homology"/>
<dbReference type="SUPFAM" id="SSF53738">
    <property type="entry name" value="Phosphoglucomutase, first 3 domains"/>
    <property type="match status" value="3"/>
</dbReference>
<comment type="cofactor">
    <cofactor evidence="2">
        <name>Mg(2+)</name>
        <dbReference type="ChEBI" id="CHEBI:18420"/>
    </cofactor>
</comment>
<dbReference type="InterPro" id="IPR016055">
    <property type="entry name" value="A-D-PHexomutase_a/b/a-I/II/III"/>
</dbReference>
<protein>
    <recommendedName>
        <fullName evidence="4">phosphoglucomutase (alpha-D-glucose-1,6-bisphosphate-dependent)</fullName>
        <ecNumber evidence="4">5.4.2.2</ecNumber>
    </recommendedName>
</protein>
<dbReference type="OrthoDB" id="9803322at2"/>
<organism evidence="13 14">
    <name type="scientific">Suttonella ornithocola</name>
    <dbReference type="NCBI Taxonomy" id="279832"/>
    <lineage>
        <taxon>Bacteria</taxon>
        <taxon>Pseudomonadati</taxon>
        <taxon>Pseudomonadota</taxon>
        <taxon>Gammaproteobacteria</taxon>
        <taxon>Cardiobacteriales</taxon>
        <taxon>Cardiobacteriaceae</taxon>
        <taxon>Suttonella</taxon>
    </lineage>
</organism>
<dbReference type="InterPro" id="IPR005846">
    <property type="entry name" value="A-D-PHexomutase_a/b/a-III"/>
</dbReference>
<accession>A0A380MP04</accession>
<evidence type="ECO:0000256" key="9">
    <source>
        <dbReference type="RuleBase" id="RU004326"/>
    </source>
</evidence>
<comment type="catalytic activity">
    <reaction evidence="1">
        <text>alpha-D-glucose 1-phosphate = alpha-D-glucose 6-phosphate</text>
        <dbReference type="Rhea" id="RHEA:23536"/>
        <dbReference type="ChEBI" id="CHEBI:58225"/>
        <dbReference type="ChEBI" id="CHEBI:58601"/>
        <dbReference type="EC" id="5.4.2.2"/>
    </reaction>
</comment>